<dbReference type="Pfam" id="PF07859">
    <property type="entry name" value="Abhydrolase_3"/>
    <property type="match status" value="1"/>
</dbReference>
<evidence type="ECO:0000256" key="1">
    <source>
        <dbReference type="SAM" id="MobiDB-lite"/>
    </source>
</evidence>
<dbReference type="AlphaFoldDB" id="A0A9P4S7V3"/>
<feature type="region of interest" description="Disordered" evidence="1">
    <location>
        <begin position="219"/>
        <end position="244"/>
    </location>
</feature>
<evidence type="ECO:0000313" key="3">
    <source>
        <dbReference type="EMBL" id="KAF2837544.1"/>
    </source>
</evidence>
<comment type="caution">
    <text evidence="3">The sequence shown here is derived from an EMBL/GenBank/DDBJ whole genome shotgun (WGS) entry which is preliminary data.</text>
</comment>
<keyword evidence="4" id="KW-1185">Reference proteome</keyword>
<dbReference type="OrthoDB" id="5396420at2759"/>
<accession>A0A9P4S7V3</accession>
<feature type="domain" description="Alpha/beta hydrolase fold-3" evidence="2">
    <location>
        <begin position="81"/>
        <end position="189"/>
    </location>
</feature>
<gene>
    <name evidence="3" type="ORF">M501DRAFT_174136</name>
</gene>
<dbReference type="GO" id="GO:0016787">
    <property type="term" value="F:hydrolase activity"/>
    <property type="evidence" value="ECO:0007669"/>
    <property type="project" value="InterPro"/>
</dbReference>
<sequence>MLSRWAIKRHIRSHTVPDFFRRRNIEYSTFSPRQFDSIDVECRSNGSVKLDIFHPLIGGQPSPILLYLPAGPLFPHSTSYNDNALVSELRSSSGCTVVRINYRSGNGHCYPLPIHDVVAGYDWVIKNLVPQYTFISRNGRIPNAAARLGVCGELVGGGLATMLALTECRMGENRIAAAAANNPITNWIFQEMGHTELWEEAVFGEDALFVDGEVTSRLPSQSRKSTKSTKERKDENSSWQKHFNNRQLPGHALLQARDALFRKPEHYFDRFASPILFFRTAGVNIPQDPIETHFFESDEEPNTPIELSNPHKARRIYPPTGSGLRIPYMHVNVGAESILNDQAQELVNVMRKSITRDTNSSGAFEDDIESIINRGLSDAERRVQLHVRPGVGLWKTNQDHQQTVNHIGEISSWFRQVLR</sequence>
<organism evidence="3 4">
    <name type="scientific">Patellaria atrata CBS 101060</name>
    <dbReference type="NCBI Taxonomy" id="1346257"/>
    <lineage>
        <taxon>Eukaryota</taxon>
        <taxon>Fungi</taxon>
        <taxon>Dikarya</taxon>
        <taxon>Ascomycota</taxon>
        <taxon>Pezizomycotina</taxon>
        <taxon>Dothideomycetes</taxon>
        <taxon>Dothideomycetes incertae sedis</taxon>
        <taxon>Patellariales</taxon>
        <taxon>Patellariaceae</taxon>
        <taxon>Patellaria</taxon>
    </lineage>
</organism>
<reference evidence="3" key="1">
    <citation type="journal article" date="2020" name="Stud. Mycol.">
        <title>101 Dothideomycetes genomes: a test case for predicting lifestyles and emergence of pathogens.</title>
        <authorList>
            <person name="Haridas S."/>
            <person name="Albert R."/>
            <person name="Binder M."/>
            <person name="Bloem J."/>
            <person name="Labutti K."/>
            <person name="Salamov A."/>
            <person name="Andreopoulos B."/>
            <person name="Baker S."/>
            <person name="Barry K."/>
            <person name="Bills G."/>
            <person name="Bluhm B."/>
            <person name="Cannon C."/>
            <person name="Castanera R."/>
            <person name="Culley D."/>
            <person name="Daum C."/>
            <person name="Ezra D."/>
            <person name="Gonzalez J."/>
            <person name="Henrissat B."/>
            <person name="Kuo A."/>
            <person name="Liang C."/>
            <person name="Lipzen A."/>
            <person name="Lutzoni F."/>
            <person name="Magnuson J."/>
            <person name="Mondo S."/>
            <person name="Nolan M."/>
            <person name="Ohm R."/>
            <person name="Pangilinan J."/>
            <person name="Park H.-J."/>
            <person name="Ramirez L."/>
            <person name="Alfaro M."/>
            <person name="Sun H."/>
            <person name="Tritt A."/>
            <person name="Yoshinaga Y."/>
            <person name="Zwiers L.-H."/>
            <person name="Turgeon B."/>
            <person name="Goodwin S."/>
            <person name="Spatafora J."/>
            <person name="Crous P."/>
            <person name="Grigoriev I."/>
        </authorList>
    </citation>
    <scope>NUCLEOTIDE SEQUENCE</scope>
    <source>
        <strain evidence="3">CBS 101060</strain>
    </source>
</reference>
<name>A0A9P4S7V3_9PEZI</name>
<dbReference type="Gene3D" id="3.40.50.1820">
    <property type="entry name" value="alpha/beta hydrolase"/>
    <property type="match status" value="1"/>
</dbReference>
<dbReference type="SUPFAM" id="SSF53474">
    <property type="entry name" value="alpha/beta-Hydrolases"/>
    <property type="match status" value="1"/>
</dbReference>
<proteinExistence type="predicted"/>
<evidence type="ECO:0000313" key="4">
    <source>
        <dbReference type="Proteomes" id="UP000799429"/>
    </source>
</evidence>
<dbReference type="InterPro" id="IPR013094">
    <property type="entry name" value="AB_hydrolase_3"/>
</dbReference>
<dbReference type="InterPro" id="IPR029058">
    <property type="entry name" value="AB_hydrolase_fold"/>
</dbReference>
<dbReference type="EMBL" id="MU006099">
    <property type="protein sequence ID" value="KAF2837544.1"/>
    <property type="molecule type" value="Genomic_DNA"/>
</dbReference>
<dbReference type="Proteomes" id="UP000799429">
    <property type="component" value="Unassembled WGS sequence"/>
</dbReference>
<evidence type="ECO:0000259" key="2">
    <source>
        <dbReference type="Pfam" id="PF07859"/>
    </source>
</evidence>
<protein>
    <submittedName>
        <fullName evidence="3">Alpha/beta-hydrolase</fullName>
    </submittedName>
</protein>
<feature type="region of interest" description="Disordered" evidence="1">
    <location>
        <begin position="295"/>
        <end position="314"/>
    </location>
</feature>